<dbReference type="Proteomes" id="UP001500227">
    <property type="component" value="Unassembled WGS sequence"/>
</dbReference>
<protein>
    <submittedName>
        <fullName evidence="14">MdtA/MuxA family multidrug efflux RND transporter periplasmic adaptor subunit</fullName>
    </submittedName>
</protein>
<evidence type="ECO:0000256" key="9">
    <source>
        <dbReference type="SAM" id="Phobius"/>
    </source>
</evidence>
<comment type="caution">
    <text evidence="14">The sequence shown here is derived from an EMBL/GenBank/DDBJ whole genome shotgun (WGS) entry which is preliminary data.</text>
</comment>
<dbReference type="InterPro" id="IPR006143">
    <property type="entry name" value="RND_pump_MFP"/>
</dbReference>
<dbReference type="InterPro" id="IPR058625">
    <property type="entry name" value="MdtA-like_BSH"/>
</dbReference>
<dbReference type="EMBL" id="BAABKD010000001">
    <property type="protein sequence ID" value="GAA5084415.1"/>
    <property type="molecule type" value="Genomic_DNA"/>
</dbReference>
<dbReference type="Pfam" id="PF25876">
    <property type="entry name" value="HH_MFP_RND"/>
    <property type="match status" value="1"/>
</dbReference>
<evidence type="ECO:0000256" key="8">
    <source>
        <dbReference type="SAM" id="MobiDB-lite"/>
    </source>
</evidence>
<dbReference type="PANTHER" id="PTHR30469">
    <property type="entry name" value="MULTIDRUG RESISTANCE PROTEIN MDTA"/>
    <property type="match status" value="1"/>
</dbReference>
<keyword evidence="9" id="KW-0812">Transmembrane</keyword>
<dbReference type="Pfam" id="PF25944">
    <property type="entry name" value="Beta-barrel_RND"/>
    <property type="match status" value="1"/>
</dbReference>
<dbReference type="NCBIfam" id="TIGR01730">
    <property type="entry name" value="RND_mfp"/>
    <property type="match status" value="1"/>
</dbReference>
<evidence type="ECO:0000256" key="7">
    <source>
        <dbReference type="SAM" id="Coils"/>
    </source>
</evidence>
<dbReference type="Pfam" id="PF25967">
    <property type="entry name" value="RND-MFP_C"/>
    <property type="match status" value="1"/>
</dbReference>
<dbReference type="PANTHER" id="PTHR30469:SF12">
    <property type="entry name" value="MULTIDRUG RESISTANCE PROTEIN MDTA"/>
    <property type="match status" value="1"/>
</dbReference>
<feature type="domain" description="Multidrug resistance protein MdtA-like barrel-sandwich hybrid" evidence="11">
    <location>
        <begin position="79"/>
        <end position="222"/>
    </location>
</feature>
<dbReference type="Gene3D" id="2.40.30.170">
    <property type="match status" value="1"/>
</dbReference>
<feature type="compositionally biased region" description="Low complexity" evidence="8">
    <location>
        <begin position="386"/>
        <end position="397"/>
    </location>
</feature>
<proteinExistence type="inferred from homology"/>
<feature type="domain" description="Multidrug resistance protein MdtA-like C-terminal permuted SH3" evidence="13">
    <location>
        <begin position="313"/>
        <end position="372"/>
    </location>
</feature>
<dbReference type="InterPro" id="IPR058626">
    <property type="entry name" value="MdtA-like_b-barrel"/>
</dbReference>
<accession>A0ABP9LS98</accession>
<dbReference type="InterPro" id="IPR058624">
    <property type="entry name" value="MdtA-like_HH"/>
</dbReference>
<keyword evidence="3" id="KW-0813">Transport</keyword>
<feature type="domain" description="Multidrug resistance protein MdtA-like beta-barrel" evidence="12">
    <location>
        <begin position="226"/>
        <end position="307"/>
    </location>
</feature>
<evidence type="ECO:0000256" key="3">
    <source>
        <dbReference type="ARBA" id="ARBA00022448"/>
    </source>
</evidence>
<dbReference type="Gene3D" id="2.40.420.20">
    <property type="match status" value="1"/>
</dbReference>
<feature type="coiled-coil region" evidence="7">
    <location>
        <begin position="120"/>
        <end position="185"/>
    </location>
</feature>
<sequence>MAEKTGQPIAKKRSWLLIVIFILVVGGTWFWWAKKPAAPSAGRPPMGMRAPQTPVRVAEAIQGIVEERLHAVGTVQAFNTVTVRSRVEGELQTLFFKDGQFVQAGTVLAQIDPRPYQAKLDQAQGQLRQVQSQLQLAQSDLQRFLQLEKQQSIAKQQVDNQRALVEQLKGSVTTAQAAVEDAKLQLEYTKITSPIDGRLGLRNLDEGNLISAANTDGLVVITQTQPIAVSFSLPEKDLSRLFEHLQLEQSLPVQVSDRQNKLISTGSILAVDNQINLNTGTVRVKASMPNLDNRLFPNQFVSVNVLLTKHQGIVIPAAAVQTGSIGDFVYVVGADQKVSIRPVKVQLTADEQSLIADGLALGEQVVVEGTDRLREGSQVNPINGKGQAQGDAARAAAPTLVQP</sequence>
<feature type="transmembrane region" description="Helical" evidence="9">
    <location>
        <begin position="14"/>
        <end position="32"/>
    </location>
</feature>
<evidence type="ECO:0000313" key="15">
    <source>
        <dbReference type="Proteomes" id="UP001500227"/>
    </source>
</evidence>
<evidence type="ECO:0000256" key="6">
    <source>
        <dbReference type="ARBA" id="ARBA00023136"/>
    </source>
</evidence>
<evidence type="ECO:0000256" key="2">
    <source>
        <dbReference type="ARBA" id="ARBA00009477"/>
    </source>
</evidence>
<keyword evidence="6 9" id="KW-0472">Membrane</keyword>
<evidence type="ECO:0000259" key="10">
    <source>
        <dbReference type="Pfam" id="PF25876"/>
    </source>
</evidence>
<evidence type="ECO:0000259" key="12">
    <source>
        <dbReference type="Pfam" id="PF25944"/>
    </source>
</evidence>
<dbReference type="Pfam" id="PF25917">
    <property type="entry name" value="BSH_RND"/>
    <property type="match status" value="1"/>
</dbReference>
<dbReference type="InterPro" id="IPR058627">
    <property type="entry name" value="MdtA-like_C"/>
</dbReference>
<feature type="domain" description="Multidrug resistance protein MdtA-like alpha-helical hairpin" evidence="10">
    <location>
        <begin position="120"/>
        <end position="189"/>
    </location>
</feature>
<keyword evidence="15" id="KW-1185">Reference proteome</keyword>
<comment type="similarity">
    <text evidence="2">Belongs to the membrane fusion protein (MFP) (TC 8.A.1) family.</text>
</comment>
<evidence type="ECO:0000259" key="11">
    <source>
        <dbReference type="Pfam" id="PF25917"/>
    </source>
</evidence>
<evidence type="ECO:0000256" key="4">
    <source>
        <dbReference type="ARBA" id="ARBA00022475"/>
    </source>
</evidence>
<dbReference type="RefSeq" id="WP_345368942.1">
    <property type="nucleotide sequence ID" value="NZ_BAABKD010000001.1"/>
</dbReference>
<dbReference type="Gene3D" id="2.40.50.100">
    <property type="match status" value="1"/>
</dbReference>
<dbReference type="Gene3D" id="1.10.287.470">
    <property type="entry name" value="Helix hairpin bin"/>
    <property type="match status" value="1"/>
</dbReference>
<feature type="region of interest" description="Disordered" evidence="8">
    <location>
        <begin position="376"/>
        <end position="403"/>
    </location>
</feature>
<keyword evidence="9" id="KW-1133">Transmembrane helix</keyword>
<name>A0ABP9LS98_9BURK</name>
<evidence type="ECO:0000259" key="13">
    <source>
        <dbReference type="Pfam" id="PF25967"/>
    </source>
</evidence>
<keyword evidence="4" id="KW-1003">Cell membrane</keyword>
<keyword evidence="5" id="KW-0997">Cell inner membrane</keyword>
<dbReference type="SUPFAM" id="SSF111369">
    <property type="entry name" value="HlyD-like secretion proteins"/>
    <property type="match status" value="1"/>
</dbReference>
<keyword evidence="7" id="KW-0175">Coiled coil</keyword>
<reference evidence="15" key="1">
    <citation type="journal article" date="2019" name="Int. J. Syst. Evol. Microbiol.">
        <title>The Global Catalogue of Microorganisms (GCM) 10K type strain sequencing project: providing services to taxonomists for standard genome sequencing and annotation.</title>
        <authorList>
            <consortium name="The Broad Institute Genomics Platform"/>
            <consortium name="The Broad Institute Genome Sequencing Center for Infectious Disease"/>
            <person name="Wu L."/>
            <person name="Ma J."/>
        </authorList>
    </citation>
    <scope>NUCLEOTIDE SEQUENCE [LARGE SCALE GENOMIC DNA]</scope>
    <source>
        <strain evidence="15">JCM 18423</strain>
    </source>
</reference>
<gene>
    <name evidence="14" type="ORF">GCM10023337_01940</name>
</gene>
<evidence type="ECO:0000256" key="1">
    <source>
        <dbReference type="ARBA" id="ARBA00004236"/>
    </source>
</evidence>
<evidence type="ECO:0000256" key="5">
    <source>
        <dbReference type="ARBA" id="ARBA00022519"/>
    </source>
</evidence>
<evidence type="ECO:0000313" key="14">
    <source>
        <dbReference type="EMBL" id="GAA5084415.1"/>
    </source>
</evidence>
<organism evidence="14 15">
    <name type="scientific">Paenalcaligenes hermetiae</name>
    <dbReference type="NCBI Taxonomy" id="1157987"/>
    <lineage>
        <taxon>Bacteria</taxon>
        <taxon>Pseudomonadati</taxon>
        <taxon>Pseudomonadota</taxon>
        <taxon>Betaproteobacteria</taxon>
        <taxon>Burkholderiales</taxon>
        <taxon>Alcaligenaceae</taxon>
        <taxon>Paenalcaligenes</taxon>
    </lineage>
</organism>
<comment type="subcellular location">
    <subcellularLocation>
        <location evidence="1">Cell membrane</location>
    </subcellularLocation>
</comment>